<dbReference type="InterPro" id="IPR036291">
    <property type="entry name" value="NAD(P)-bd_dom_sf"/>
</dbReference>
<dbReference type="SUPFAM" id="SSF51735">
    <property type="entry name" value="NAD(P)-binding Rossmann-fold domains"/>
    <property type="match status" value="1"/>
</dbReference>
<organism evidence="3 4">
    <name type="scientific">Flavobacterium limi</name>
    <dbReference type="NCBI Taxonomy" id="2045105"/>
    <lineage>
        <taxon>Bacteria</taxon>
        <taxon>Pseudomonadati</taxon>
        <taxon>Bacteroidota</taxon>
        <taxon>Flavobacteriia</taxon>
        <taxon>Flavobacteriales</taxon>
        <taxon>Flavobacteriaceae</taxon>
        <taxon>Flavobacterium</taxon>
    </lineage>
</organism>
<evidence type="ECO:0000259" key="2">
    <source>
        <dbReference type="Pfam" id="PF01370"/>
    </source>
</evidence>
<dbReference type="Proteomes" id="UP000655016">
    <property type="component" value="Unassembled WGS sequence"/>
</dbReference>
<comment type="caution">
    <text evidence="3">The sequence shown here is derived from an EMBL/GenBank/DDBJ whole genome shotgun (WGS) entry which is preliminary data.</text>
</comment>
<comment type="similarity">
    <text evidence="1">Belongs to the NAD(P)-dependent epimerase/dehydratase family.</text>
</comment>
<dbReference type="InterPro" id="IPR001509">
    <property type="entry name" value="Epimerase_deHydtase"/>
</dbReference>
<protein>
    <submittedName>
        <fullName evidence="3">NDP-sugar dehydratase or epimerase</fullName>
    </submittedName>
</protein>
<evidence type="ECO:0000313" key="4">
    <source>
        <dbReference type="Proteomes" id="UP000655016"/>
    </source>
</evidence>
<keyword evidence="4" id="KW-1185">Reference proteome</keyword>
<sequence length="321" mass="36807">MNKILVTGGSGFIGTNLIEALVLDGYVVLNIDVKEPPQKKFSKYWEKVDINSFDALKNAIDVFNPNYIIHLAARTDLNGLELKDYDLNILGVENILKIANKLNSLKKIIITSSMLVCHGGYYPKNQFDFKPTTIYGESKVITEKIVWENKPSCDWAIIRPTSIWGPWFGIPYRHFFDMIISKKYFHIGNKGCTKTYGYVGNAVYQIKQILFSETKNESKKVFYIGDDPAINIEEWANEISAELGNKIFKMPYFLIKCAALFGDFLKLFNFGFPLNSFRLNNMTTDNVLDLTNTYEIAPNLPYTRKHGIENTLKWLSEVEKK</sequence>
<dbReference type="PANTHER" id="PTHR43000">
    <property type="entry name" value="DTDP-D-GLUCOSE 4,6-DEHYDRATASE-RELATED"/>
    <property type="match status" value="1"/>
</dbReference>
<evidence type="ECO:0000256" key="1">
    <source>
        <dbReference type="ARBA" id="ARBA00007637"/>
    </source>
</evidence>
<feature type="domain" description="NAD-dependent epimerase/dehydratase" evidence="2">
    <location>
        <begin position="4"/>
        <end position="179"/>
    </location>
</feature>
<reference evidence="4" key="1">
    <citation type="journal article" date="2019" name="Int. J. Syst. Evol. Microbiol.">
        <title>The Global Catalogue of Microorganisms (GCM) 10K type strain sequencing project: providing services to taxonomists for standard genome sequencing and annotation.</title>
        <authorList>
            <consortium name="The Broad Institute Genomics Platform"/>
            <consortium name="The Broad Institute Genome Sequencing Center for Infectious Disease"/>
            <person name="Wu L."/>
            <person name="Ma J."/>
        </authorList>
    </citation>
    <scope>NUCLEOTIDE SEQUENCE [LARGE SCALE GENOMIC DNA]</scope>
    <source>
        <strain evidence="4">CGMCC 1.16060</strain>
    </source>
</reference>
<gene>
    <name evidence="3" type="ORF">GCM10011518_16810</name>
</gene>
<dbReference type="RefSeq" id="WP_163393945.1">
    <property type="nucleotide sequence ID" value="NZ_BMKP01000003.1"/>
</dbReference>
<accession>A0ABQ1U0K0</accession>
<evidence type="ECO:0000313" key="3">
    <source>
        <dbReference type="EMBL" id="GGF08211.1"/>
    </source>
</evidence>
<proteinExistence type="inferred from homology"/>
<dbReference type="EMBL" id="BMKP01000003">
    <property type="protein sequence ID" value="GGF08211.1"/>
    <property type="molecule type" value="Genomic_DNA"/>
</dbReference>
<name>A0ABQ1U0K0_9FLAO</name>
<dbReference type="Pfam" id="PF01370">
    <property type="entry name" value="Epimerase"/>
    <property type="match status" value="1"/>
</dbReference>
<dbReference type="Gene3D" id="3.40.50.720">
    <property type="entry name" value="NAD(P)-binding Rossmann-like Domain"/>
    <property type="match status" value="1"/>
</dbReference>